<dbReference type="Proteomes" id="UP000297989">
    <property type="component" value="Unassembled WGS sequence"/>
</dbReference>
<organism evidence="1 2">
    <name type="scientific">Salmonella enterica subsp. enterica serovar Poona</name>
    <dbReference type="NCBI Taxonomy" id="436295"/>
    <lineage>
        <taxon>Bacteria</taxon>
        <taxon>Pseudomonadati</taxon>
        <taxon>Pseudomonadota</taxon>
        <taxon>Gammaproteobacteria</taxon>
        <taxon>Enterobacterales</taxon>
        <taxon>Enterobacteriaceae</taxon>
        <taxon>Salmonella</taxon>
    </lineage>
</organism>
<dbReference type="EMBL" id="PYKK01000476">
    <property type="protein sequence ID" value="TGD48027.1"/>
    <property type="molecule type" value="Genomic_DNA"/>
</dbReference>
<accession>A0A659SEC7</accession>
<evidence type="ECO:0000313" key="2">
    <source>
        <dbReference type="Proteomes" id="UP000297989"/>
    </source>
</evidence>
<name>A0A659SEC7_SALET</name>
<sequence>CRQRFLRKIRANKPLPSEAPQQPSLFLTRNCVYSTSLFSMRNLLWFSVSPSLHKARSFRVLSWVIGV</sequence>
<dbReference type="AlphaFoldDB" id="A0A659SEC7"/>
<feature type="non-terminal residue" evidence="1">
    <location>
        <position position="1"/>
    </location>
</feature>
<reference evidence="1 2" key="1">
    <citation type="submission" date="2018-03" db="EMBL/GenBank/DDBJ databases">
        <title>Non-Typhoidal Salmonella genome sequencing and assembly.</title>
        <authorList>
            <person name="Matchawe C."/>
        </authorList>
    </citation>
    <scope>NUCLEOTIDE SEQUENCE [LARGE SCALE GENOMIC DNA]</scope>
    <source>
        <strain evidence="1 2">8EV</strain>
    </source>
</reference>
<protein>
    <submittedName>
        <fullName evidence="1">Uncharacterized protein</fullName>
    </submittedName>
</protein>
<comment type="caution">
    <text evidence="1">The sequence shown here is derived from an EMBL/GenBank/DDBJ whole genome shotgun (WGS) entry which is preliminary data.</text>
</comment>
<evidence type="ECO:0000313" key="1">
    <source>
        <dbReference type="EMBL" id="TGD48027.1"/>
    </source>
</evidence>
<proteinExistence type="predicted"/>
<gene>
    <name evidence="1" type="ORF">C9F10_06470</name>
</gene>